<comment type="caution">
    <text evidence="1">The sequence shown here is derived from an EMBL/GenBank/DDBJ whole genome shotgun (WGS) entry which is preliminary data.</text>
</comment>
<evidence type="ECO:0000313" key="2">
    <source>
        <dbReference type="Proteomes" id="UP000468531"/>
    </source>
</evidence>
<keyword evidence="2" id="KW-1185">Reference proteome</keyword>
<reference evidence="1 2" key="1">
    <citation type="journal article" date="2020" name="Arch. Microbiol.">
        <title>Bradyrhizobium uaiense sp. nov., a new highly efficient cowpea symbiont.</title>
        <authorList>
            <person name="Cabral Michel D."/>
            <person name="Azarias Guimaraes A."/>
            <person name="Martins da Costa E."/>
            <person name="Soares de Carvalho T."/>
            <person name="Balsanelli E."/>
            <person name="Willems A."/>
            <person name="Maltempi de Souza E."/>
            <person name="de Souza Moreira F.M."/>
        </authorList>
    </citation>
    <scope>NUCLEOTIDE SEQUENCE [LARGE SCALE GENOMIC DNA]</scope>
    <source>
        <strain evidence="1 2">UFLA 03-164</strain>
    </source>
</reference>
<gene>
    <name evidence="1" type="ORF">FNJ47_02805</name>
</gene>
<organism evidence="1 2">
    <name type="scientific">Bradyrhizobium uaiense</name>
    <dbReference type="NCBI Taxonomy" id="2594946"/>
    <lineage>
        <taxon>Bacteria</taxon>
        <taxon>Pseudomonadati</taxon>
        <taxon>Pseudomonadota</taxon>
        <taxon>Alphaproteobacteria</taxon>
        <taxon>Hyphomicrobiales</taxon>
        <taxon>Nitrobacteraceae</taxon>
        <taxon>Bradyrhizobium</taxon>
    </lineage>
</organism>
<dbReference type="Proteomes" id="UP000468531">
    <property type="component" value="Unassembled WGS sequence"/>
</dbReference>
<sequence>MNMHPRYVTARNNTVPDSTVSKILTELVLACQLIEADIAAEEGRTGIFDQSDARYPILAKSLNERHDNLKGTIATLEQRLTKKIQHKVFSEAA</sequence>
<accession>A0A6P1BBC8</accession>
<protein>
    <submittedName>
        <fullName evidence="1">Uncharacterized protein</fullName>
    </submittedName>
</protein>
<evidence type="ECO:0000313" key="1">
    <source>
        <dbReference type="EMBL" id="NEU94782.1"/>
    </source>
</evidence>
<name>A0A6P1BBC8_9BRAD</name>
<dbReference type="EMBL" id="VKHP01000006">
    <property type="protein sequence ID" value="NEU94782.1"/>
    <property type="molecule type" value="Genomic_DNA"/>
</dbReference>
<proteinExistence type="predicted"/>
<dbReference type="AlphaFoldDB" id="A0A6P1BBC8"/>